<dbReference type="SUPFAM" id="SSF53335">
    <property type="entry name" value="S-adenosyl-L-methionine-dependent methyltransferases"/>
    <property type="match status" value="1"/>
</dbReference>
<dbReference type="PANTHER" id="PTHR18895">
    <property type="entry name" value="HEMK METHYLTRANSFERASE"/>
    <property type="match status" value="1"/>
</dbReference>
<gene>
    <name evidence="1" type="ORF">GCM10011519_24740</name>
</gene>
<dbReference type="CDD" id="cd02440">
    <property type="entry name" value="AdoMet_MTases"/>
    <property type="match status" value="1"/>
</dbReference>
<evidence type="ECO:0000313" key="1">
    <source>
        <dbReference type="EMBL" id="GGF49822.1"/>
    </source>
</evidence>
<name>A0A917F5X5_9ACTN</name>
<comment type="caution">
    <text evidence="1">The sequence shown here is derived from an EMBL/GenBank/DDBJ whole genome shotgun (WGS) entry which is preliminary data.</text>
</comment>
<dbReference type="EMBL" id="BMKQ01000001">
    <property type="protein sequence ID" value="GGF49822.1"/>
    <property type="molecule type" value="Genomic_DNA"/>
</dbReference>
<accession>A0A917F5X5</accession>
<evidence type="ECO:0008006" key="3">
    <source>
        <dbReference type="Google" id="ProtNLM"/>
    </source>
</evidence>
<organism evidence="1 2">
    <name type="scientific">Marmoricola endophyticus</name>
    <dbReference type="NCBI Taxonomy" id="2040280"/>
    <lineage>
        <taxon>Bacteria</taxon>
        <taxon>Bacillati</taxon>
        <taxon>Actinomycetota</taxon>
        <taxon>Actinomycetes</taxon>
        <taxon>Propionibacteriales</taxon>
        <taxon>Nocardioidaceae</taxon>
        <taxon>Marmoricola</taxon>
    </lineage>
</organism>
<dbReference type="AlphaFoldDB" id="A0A917F5X5"/>
<dbReference type="Pfam" id="PF03602">
    <property type="entry name" value="Cons_hypoth95"/>
    <property type="match status" value="1"/>
</dbReference>
<dbReference type="RefSeq" id="WP_229660827.1">
    <property type="nucleotide sequence ID" value="NZ_BMKQ01000001.1"/>
</dbReference>
<dbReference type="Gene3D" id="3.40.50.150">
    <property type="entry name" value="Vaccinia Virus protein VP39"/>
    <property type="match status" value="1"/>
</dbReference>
<proteinExistence type="predicted"/>
<dbReference type="PANTHER" id="PTHR18895:SF74">
    <property type="entry name" value="MTRF1L RELEASE FACTOR GLUTAMINE METHYLTRANSFERASE"/>
    <property type="match status" value="1"/>
</dbReference>
<protein>
    <recommendedName>
        <fullName evidence="3">Methyltransferase</fullName>
    </recommendedName>
</protein>
<dbReference type="Proteomes" id="UP000649179">
    <property type="component" value="Unassembled WGS sequence"/>
</dbReference>
<reference evidence="1" key="2">
    <citation type="submission" date="2020-09" db="EMBL/GenBank/DDBJ databases">
        <authorList>
            <person name="Sun Q."/>
            <person name="Zhou Y."/>
        </authorList>
    </citation>
    <scope>NUCLEOTIDE SEQUENCE</scope>
    <source>
        <strain evidence="1">CGMCC 1.16067</strain>
    </source>
</reference>
<dbReference type="InterPro" id="IPR050320">
    <property type="entry name" value="N5-glutamine_MTase"/>
</dbReference>
<dbReference type="InterPro" id="IPR029063">
    <property type="entry name" value="SAM-dependent_MTases_sf"/>
</dbReference>
<keyword evidence="2" id="KW-1185">Reference proteome</keyword>
<reference evidence="1" key="1">
    <citation type="journal article" date="2014" name="Int. J. Syst. Evol. Microbiol.">
        <title>Complete genome sequence of Corynebacterium casei LMG S-19264T (=DSM 44701T), isolated from a smear-ripened cheese.</title>
        <authorList>
            <consortium name="US DOE Joint Genome Institute (JGI-PGF)"/>
            <person name="Walter F."/>
            <person name="Albersmeier A."/>
            <person name="Kalinowski J."/>
            <person name="Ruckert C."/>
        </authorList>
    </citation>
    <scope>NUCLEOTIDE SEQUENCE</scope>
    <source>
        <strain evidence="1">CGMCC 1.16067</strain>
    </source>
</reference>
<evidence type="ECO:0000313" key="2">
    <source>
        <dbReference type="Proteomes" id="UP000649179"/>
    </source>
</evidence>
<sequence length="208" mass="21919">MSAPVEQQVEFGGLVIGYDHRVLAPREWTTAQSRWIAELSASSAPGPVLELCTGAGQIGLLAACETGRELVCVESSAAAAGHLRRNAERAGLDARVEVRQQDLSTALEEGETFPLVTADPPWVISSAVSRFPEDPLSAIDGGADGLTVARTCLSVIARHLAPQGAAVLQLGSRSQVESLGTMAEQLDLCVRETRSYDRGVLVLLEASA</sequence>